<dbReference type="Proteomes" id="UP001180616">
    <property type="component" value="Chromosome"/>
</dbReference>
<dbReference type="InterPro" id="IPR004119">
    <property type="entry name" value="EcKL"/>
</dbReference>
<evidence type="ECO:0000256" key="2">
    <source>
        <dbReference type="SAM" id="MobiDB-lite"/>
    </source>
</evidence>
<evidence type="ECO:0000259" key="3">
    <source>
        <dbReference type="Pfam" id="PF01895"/>
    </source>
</evidence>
<evidence type="ECO:0000313" key="5">
    <source>
        <dbReference type="Proteomes" id="UP001180616"/>
    </source>
</evidence>
<dbReference type="InterPro" id="IPR026022">
    <property type="entry name" value="PhoU_dom"/>
</dbReference>
<dbReference type="EMBL" id="CP133659">
    <property type="protein sequence ID" value="WMW65002.1"/>
    <property type="molecule type" value="Genomic_DNA"/>
</dbReference>
<protein>
    <submittedName>
        <fullName evidence="4">Phosphotransferase</fullName>
    </submittedName>
</protein>
<feature type="region of interest" description="Disordered" evidence="2">
    <location>
        <begin position="254"/>
        <end position="290"/>
    </location>
</feature>
<accession>A0ABY9R1C6</accession>
<proteinExistence type="inferred from homology"/>
<comment type="similarity">
    <text evidence="1">Belongs to the PhoU family.</text>
</comment>
<sequence>MITFEGLSENFRFLVLEVSGQLRATHEFMRAPTRELFDRITGRDDYIDNLKTIIENKCFSRIHTDNSLDRREIHRIRAIHTIAVNLERIADFCVNILGQMAHLSDPGRLRDDEYDPIFAEIEDSLNRIIPALEKEDLPAALAICRSEYELDRLYEAVFHRTLAEMSDGRSVHDRITTIFIFRYLERIGDSLLNVGEALIFSVLGEKIKIKQFEALQKTLSTSGFGDSLSDIDFRSIWGTRSGCRIGRVERVRNARSSTGDAEGGGGPSCGTPQTGPDGQPRPEPGGLGSIYKQGNKKKIIKERDNIARWSTLFPNLVPEIFGYHEDDDSAALLVEFLQGCTMDEIVLTGDVEILQNAMFVLLQTLHEIWEKTATPGPVPTDFMRQMRSRMEAVLQVHPGLRREGVDLCGAGALSTEQLIDRCEAIEKTLPAPFTVFIHGDFNVNNLVYDHTRQAVRFIDLYRSRDCDYVQDISVFLVSNYRLPVFEPALRERIRWVMREFLLFAIGVAAERGDATFQARLALALARSLYTSTRFELNHHFAKDMYLRSHYLMERIVAHRGSWESFRLPAEVLDCGCNAIMREETPCALAS</sequence>
<dbReference type="Pfam" id="PF01895">
    <property type="entry name" value="PhoU"/>
    <property type="match status" value="2"/>
</dbReference>
<name>A0ABY9R1C6_9BACT</name>
<gene>
    <name evidence="4" type="ORF">KPS_003089</name>
</gene>
<dbReference type="InterPro" id="IPR011009">
    <property type="entry name" value="Kinase-like_dom_sf"/>
</dbReference>
<dbReference type="InterPro" id="IPR028366">
    <property type="entry name" value="PhoU"/>
</dbReference>
<reference evidence="4" key="1">
    <citation type="submission" date="2023-09" db="EMBL/GenBank/DDBJ databases">
        <authorList>
            <consortium name="CW5 consortium"/>
            <person name="Lu C.-W."/>
        </authorList>
    </citation>
    <scope>NUCLEOTIDE SEQUENCE</scope>
    <source>
        <strain evidence="4">KPS</strain>
    </source>
</reference>
<dbReference type="Gene3D" id="1.20.58.220">
    <property type="entry name" value="Phosphate transport system protein phou homolog 2, domain 2"/>
    <property type="match status" value="1"/>
</dbReference>
<dbReference type="PANTHER" id="PTHR42930:SF3">
    <property type="entry name" value="PHOSPHATE-SPECIFIC TRANSPORT SYSTEM ACCESSORY PROTEIN PHOU"/>
    <property type="match status" value="1"/>
</dbReference>
<organism evidence="4 5">
    <name type="scientific">Nitratidesulfovibrio liaohensis</name>
    <dbReference type="NCBI Taxonomy" id="2604158"/>
    <lineage>
        <taxon>Bacteria</taxon>
        <taxon>Pseudomonadati</taxon>
        <taxon>Thermodesulfobacteriota</taxon>
        <taxon>Desulfovibrionia</taxon>
        <taxon>Desulfovibrionales</taxon>
        <taxon>Desulfovibrionaceae</taxon>
        <taxon>Nitratidesulfovibrio</taxon>
    </lineage>
</organism>
<dbReference type="Pfam" id="PF02958">
    <property type="entry name" value="EcKL"/>
    <property type="match status" value="1"/>
</dbReference>
<dbReference type="SUPFAM" id="SSF109755">
    <property type="entry name" value="PhoU-like"/>
    <property type="match status" value="1"/>
</dbReference>
<dbReference type="Gene3D" id="3.90.1200.10">
    <property type="match status" value="1"/>
</dbReference>
<dbReference type="PANTHER" id="PTHR42930">
    <property type="entry name" value="PHOSPHATE-SPECIFIC TRANSPORT SYSTEM ACCESSORY PROTEIN PHOU"/>
    <property type="match status" value="1"/>
</dbReference>
<keyword evidence="5" id="KW-1185">Reference proteome</keyword>
<dbReference type="RefSeq" id="WP_309541046.1">
    <property type="nucleotide sequence ID" value="NZ_CP133659.1"/>
</dbReference>
<feature type="domain" description="PhoU" evidence="3">
    <location>
        <begin position="18"/>
        <end position="97"/>
    </location>
</feature>
<feature type="domain" description="PhoU" evidence="3">
    <location>
        <begin position="120"/>
        <end position="197"/>
    </location>
</feature>
<dbReference type="InterPro" id="IPR038078">
    <property type="entry name" value="PhoU-like_sf"/>
</dbReference>
<dbReference type="SUPFAM" id="SSF56112">
    <property type="entry name" value="Protein kinase-like (PK-like)"/>
    <property type="match status" value="1"/>
</dbReference>
<evidence type="ECO:0000313" key="4">
    <source>
        <dbReference type="EMBL" id="WMW65002.1"/>
    </source>
</evidence>
<evidence type="ECO:0000256" key="1">
    <source>
        <dbReference type="ARBA" id="ARBA00008107"/>
    </source>
</evidence>